<feature type="compositionally biased region" description="Polar residues" evidence="2">
    <location>
        <begin position="816"/>
        <end position="833"/>
    </location>
</feature>
<protein>
    <recommendedName>
        <fullName evidence="4">Guanylate kinase-associated protein mars</fullName>
    </recommendedName>
</protein>
<dbReference type="AlphaFoldDB" id="A0A1B6F2X3"/>
<sequence length="863" mass="97438">MDNRTYMNMYKIRSSKFGNLAVKRQDEQRQLNLDRRARRTMNYNANRNISNEGSSVTEDAVENKQPEQERVDRKQALLKYKAEKEAIKKLLKEKARPPFKVGIPHHGSSPVLKDLSNIQTKNVKQPIKLPVKSQPDMRITRARGKVCQGSSQNPMKVLHKSPVQMFPFNERKTLFNFNLNKEVKLKKLTSPQTPVVLKRSAQKNIKSSRQVLPPKIAKPKVKAKPSTSSTDSELAIPLPTPSELEAEVMGDAGNQMLIIEETSLNATEVTRTDNSEEDEIAEISIKKKPNFSETSDDHEKFISTPNIEMQRGNWSDRKGNTLKRKPSQESESSVSVVDFQRSRLADETNRLLELADKWQMTALHHNLPCNVIDEIDSLVGQTRLLTKDKFNQFKGLIDKFESNSGSQLIVTTEDLNGFWDMMYLQVEALIKRYSNLDILKKNNWIEPEQVMKKKKGVVKKSQPKTTVSSTIRETIQARRDAAVTEKSPIKRAVVNERKSVLANVLSNKRRTRSNSPSPYIAIYLSRIGRSPSLTHQKSIKPDDLDATPNIVTKEIKVKHEHKSGESDVFANIMSTEEAALEDNNANTTQISKKKSVSSKKRPSDFSSPNASEISQSLGQTPQNKIATEDLNITPKSTLRRKIKIEDEYSTRKLVSFTSDEEVNEISGEKPSLRRSVRLMSLTPASNKERLCSACQMTPSQKSRMSCRLTPNKKIVCPSCRSPYSCYETKVITKSQDRGQSKRLKTTSPAIIKSQESKENLRSVVACEEDESKAAAVPSTSRSRFLLKPSILNVPTNITNLRGAVVVESESNIESLQLRRSSRKPSSARNVTFNEKNDEKPSMKLPATPYRKSSRGKVSDEVED</sequence>
<dbReference type="InterPro" id="IPR005026">
    <property type="entry name" value="SAPAP"/>
</dbReference>
<comment type="similarity">
    <text evidence="1">Belongs to the SAPAP family.</text>
</comment>
<dbReference type="GO" id="GO:0023052">
    <property type="term" value="P:signaling"/>
    <property type="evidence" value="ECO:0007669"/>
    <property type="project" value="InterPro"/>
</dbReference>
<gene>
    <name evidence="3" type="ORF">g.22619</name>
</gene>
<feature type="compositionally biased region" description="Polar residues" evidence="2">
    <location>
        <begin position="45"/>
        <end position="57"/>
    </location>
</feature>
<dbReference type="PANTHER" id="PTHR12353:SF1">
    <property type="entry name" value="DISKS LARGE-ASSOCIATED PROTEIN 5"/>
    <property type="match status" value="1"/>
</dbReference>
<feature type="region of interest" description="Disordered" evidence="2">
    <location>
        <begin position="580"/>
        <end position="631"/>
    </location>
</feature>
<evidence type="ECO:0000256" key="1">
    <source>
        <dbReference type="ARBA" id="ARBA00008839"/>
    </source>
</evidence>
<evidence type="ECO:0000313" key="3">
    <source>
        <dbReference type="EMBL" id="JAS44524.1"/>
    </source>
</evidence>
<evidence type="ECO:0000256" key="2">
    <source>
        <dbReference type="SAM" id="MobiDB-lite"/>
    </source>
</evidence>
<feature type="region of interest" description="Disordered" evidence="2">
    <location>
        <begin position="217"/>
        <end position="239"/>
    </location>
</feature>
<name>A0A1B6F2X3_9HEMI</name>
<organism evidence="3">
    <name type="scientific">Cuerna arida</name>
    <dbReference type="NCBI Taxonomy" id="1464854"/>
    <lineage>
        <taxon>Eukaryota</taxon>
        <taxon>Metazoa</taxon>
        <taxon>Ecdysozoa</taxon>
        <taxon>Arthropoda</taxon>
        <taxon>Hexapoda</taxon>
        <taxon>Insecta</taxon>
        <taxon>Pterygota</taxon>
        <taxon>Neoptera</taxon>
        <taxon>Paraneoptera</taxon>
        <taxon>Hemiptera</taxon>
        <taxon>Auchenorrhyncha</taxon>
        <taxon>Membracoidea</taxon>
        <taxon>Cicadellidae</taxon>
        <taxon>Cicadellinae</taxon>
        <taxon>Proconiini</taxon>
        <taxon>Cuerna</taxon>
    </lineage>
</organism>
<dbReference type="EMBL" id="GECZ01025245">
    <property type="protein sequence ID" value="JAS44524.1"/>
    <property type="molecule type" value="Transcribed_RNA"/>
</dbReference>
<feature type="region of interest" description="Disordered" evidence="2">
    <location>
        <begin position="45"/>
        <end position="70"/>
    </location>
</feature>
<accession>A0A1B6F2X3</accession>
<dbReference type="Pfam" id="PF03359">
    <property type="entry name" value="GKAP"/>
    <property type="match status" value="1"/>
</dbReference>
<evidence type="ECO:0008006" key="4">
    <source>
        <dbReference type="Google" id="ProtNLM"/>
    </source>
</evidence>
<feature type="compositionally biased region" description="Polar residues" evidence="2">
    <location>
        <begin position="604"/>
        <end position="625"/>
    </location>
</feature>
<feature type="region of interest" description="Disordered" evidence="2">
    <location>
        <begin position="310"/>
        <end position="336"/>
    </location>
</feature>
<dbReference type="PANTHER" id="PTHR12353">
    <property type="entry name" value="DISKS LARGE-ASSOCIATED PROTEIN DAP SAP90/PSD-95-ASSOCIATED PROTEIN"/>
    <property type="match status" value="1"/>
</dbReference>
<proteinExistence type="inferred from homology"/>
<feature type="compositionally biased region" description="Basic and acidic residues" evidence="2">
    <location>
        <begin position="61"/>
        <end position="70"/>
    </location>
</feature>
<feature type="region of interest" description="Disordered" evidence="2">
    <location>
        <begin position="816"/>
        <end position="863"/>
    </location>
</feature>
<reference evidence="3" key="1">
    <citation type="submission" date="2015-11" db="EMBL/GenBank/DDBJ databases">
        <title>De novo transcriptome assembly of four potential Pierce s Disease insect vectors from Arizona vineyards.</title>
        <authorList>
            <person name="Tassone E.E."/>
        </authorList>
    </citation>
    <scope>NUCLEOTIDE SEQUENCE</scope>
</reference>
<feature type="compositionally biased region" description="Basic residues" evidence="2">
    <location>
        <begin position="591"/>
        <end position="600"/>
    </location>
</feature>